<organism evidence="1 2">
    <name type="scientific">Micromonospora haikouensis</name>
    <dbReference type="NCBI Taxonomy" id="686309"/>
    <lineage>
        <taxon>Bacteria</taxon>
        <taxon>Bacillati</taxon>
        <taxon>Actinomycetota</taxon>
        <taxon>Actinomycetes</taxon>
        <taxon>Micromonosporales</taxon>
        <taxon>Micromonosporaceae</taxon>
        <taxon>Micromonospora</taxon>
    </lineage>
</organism>
<dbReference type="AlphaFoldDB" id="A0A0D0WSA6"/>
<accession>A0A0D0WSA6</accession>
<dbReference type="NCBIfam" id="NF038076">
    <property type="entry name" value="fam_STM4015"/>
    <property type="match status" value="1"/>
</dbReference>
<reference evidence="1 2" key="1">
    <citation type="submission" date="2015-01" db="EMBL/GenBank/DDBJ databases">
        <title>Sequencing and annotation of Micromonospora carbonacea strain JXNU-1 genome.</title>
        <authorList>
            <person name="Long Z."/>
            <person name="Huang Y."/>
            <person name="Jiang Y."/>
        </authorList>
    </citation>
    <scope>NUCLEOTIDE SEQUENCE [LARGE SCALE GENOMIC DNA]</scope>
    <source>
        <strain evidence="1 2">JXNU-1</strain>
    </source>
</reference>
<dbReference type="PATRIC" id="fig|47853.6.peg.6450"/>
<dbReference type="Gene3D" id="3.80.10.10">
    <property type="entry name" value="Ribonuclease Inhibitor"/>
    <property type="match status" value="1"/>
</dbReference>
<dbReference type="InterPro" id="IPR032675">
    <property type="entry name" value="LRR_dom_sf"/>
</dbReference>
<keyword evidence="2" id="KW-1185">Reference proteome</keyword>
<dbReference type="SUPFAM" id="SSF52047">
    <property type="entry name" value="RNI-like"/>
    <property type="match status" value="1"/>
</dbReference>
<dbReference type="RefSeq" id="WP_043969021.1">
    <property type="nucleotide sequence ID" value="NZ_JBIAOP010000002.1"/>
</dbReference>
<gene>
    <name evidence="1" type="ORF">TK50_30780</name>
</gene>
<proteinExistence type="predicted"/>
<name>A0A0D0WSA6_9ACTN</name>
<dbReference type="EMBL" id="JXSX01000003">
    <property type="protein sequence ID" value="KIR61851.1"/>
    <property type="molecule type" value="Genomic_DNA"/>
</dbReference>
<dbReference type="InterPro" id="IPR047722">
    <property type="entry name" value="STM4015-like"/>
</dbReference>
<protein>
    <submittedName>
        <fullName evidence="1">Cytoplasmic protein</fullName>
    </submittedName>
</protein>
<dbReference type="GeneID" id="301308391"/>
<comment type="caution">
    <text evidence="1">The sequence shown here is derived from an EMBL/GenBank/DDBJ whole genome shotgun (WGS) entry which is preliminary data.</text>
</comment>
<evidence type="ECO:0000313" key="2">
    <source>
        <dbReference type="Proteomes" id="UP000032254"/>
    </source>
</evidence>
<sequence>MFRSHLSSFAGLPVLPFTPGMKLPDDPSAVAWRLEVEDFEADPEEFAALVTALRDEVPADSVRALVIGEWGSAYERALPVELLVDAAQRWTSLRAVFLADLTVEQCEVSWLTHGDVTGLLTAYPSLEVLWVRGANELHLTPVRHTGLRELAFQTGGLPGAVVRAVGGCDLPALERLELWLGRSDYGGDTTTDDLADVLAGTRLPALRHLAVCNAEGADRVAAAVAAAPVVDRLEVLDLSKGVLTDAGAEALLAGRPLAHLRRLDLHHHFLSEAAAERVVAALPGVEVDLSEPQKADVYNGREYRFTAVGE</sequence>
<dbReference type="Proteomes" id="UP000032254">
    <property type="component" value="Unassembled WGS sequence"/>
</dbReference>
<evidence type="ECO:0000313" key="1">
    <source>
        <dbReference type="EMBL" id="KIR61851.1"/>
    </source>
</evidence>
<dbReference type="OrthoDB" id="9781345at2"/>